<comment type="caution">
    <text evidence="2">The sequence shown here is derived from an EMBL/GenBank/DDBJ whole genome shotgun (WGS) entry which is preliminary data.</text>
</comment>
<sequence>YQRKEGELGRHAEQDNEKPDDGQRLLKHSRERIRHRDFDLVHIVGEARHQVAFALVGEVTELQVKDAVVERVAQVLYHAGAHLGQQPPAPIAENVAEKHRDDNDAAHESQRPLLAPLQHNTVEVEIENILDVVNIER</sequence>
<feature type="non-terminal residue" evidence="2">
    <location>
        <position position="137"/>
    </location>
</feature>
<feature type="non-terminal residue" evidence="2">
    <location>
        <position position="1"/>
    </location>
</feature>
<dbReference type="AlphaFoldDB" id="A0A699WPQ2"/>
<accession>A0A699WPQ2</accession>
<dbReference type="EMBL" id="BKCJ011673879">
    <property type="protein sequence ID" value="GFD46434.1"/>
    <property type="molecule type" value="Genomic_DNA"/>
</dbReference>
<evidence type="ECO:0000256" key="1">
    <source>
        <dbReference type="SAM" id="MobiDB-lite"/>
    </source>
</evidence>
<gene>
    <name evidence="2" type="ORF">Tci_918403</name>
</gene>
<evidence type="ECO:0000313" key="2">
    <source>
        <dbReference type="EMBL" id="GFD46434.1"/>
    </source>
</evidence>
<name>A0A699WPQ2_TANCI</name>
<feature type="region of interest" description="Disordered" evidence="1">
    <location>
        <begin position="84"/>
        <end position="107"/>
    </location>
</feature>
<protein>
    <submittedName>
        <fullName evidence="2">Uncharacterized protein</fullName>
    </submittedName>
</protein>
<proteinExistence type="predicted"/>
<feature type="region of interest" description="Disordered" evidence="1">
    <location>
        <begin position="1"/>
        <end position="24"/>
    </location>
</feature>
<feature type="compositionally biased region" description="Basic and acidic residues" evidence="1">
    <location>
        <begin position="95"/>
        <end position="107"/>
    </location>
</feature>
<reference evidence="2" key="1">
    <citation type="journal article" date="2019" name="Sci. Rep.">
        <title>Draft genome of Tanacetum cinerariifolium, the natural source of mosquito coil.</title>
        <authorList>
            <person name="Yamashiro T."/>
            <person name="Shiraishi A."/>
            <person name="Satake H."/>
            <person name="Nakayama K."/>
        </authorList>
    </citation>
    <scope>NUCLEOTIDE SEQUENCE</scope>
</reference>
<organism evidence="2">
    <name type="scientific">Tanacetum cinerariifolium</name>
    <name type="common">Dalmatian daisy</name>
    <name type="synonym">Chrysanthemum cinerariifolium</name>
    <dbReference type="NCBI Taxonomy" id="118510"/>
    <lineage>
        <taxon>Eukaryota</taxon>
        <taxon>Viridiplantae</taxon>
        <taxon>Streptophyta</taxon>
        <taxon>Embryophyta</taxon>
        <taxon>Tracheophyta</taxon>
        <taxon>Spermatophyta</taxon>
        <taxon>Magnoliopsida</taxon>
        <taxon>eudicotyledons</taxon>
        <taxon>Gunneridae</taxon>
        <taxon>Pentapetalae</taxon>
        <taxon>asterids</taxon>
        <taxon>campanulids</taxon>
        <taxon>Asterales</taxon>
        <taxon>Asteraceae</taxon>
        <taxon>Asteroideae</taxon>
        <taxon>Anthemideae</taxon>
        <taxon>Anthemidinae</taxon>
        <taxon>Tanacetum</taxon>
    </lineage>
</organism>